<evidence type="ECO:0008006" key="12">
    <source>
        <dbReference type="Google" id="ProtNLM"/>
    </source>
</evidence>
<keyword evidence="4" id="KW-0479">Metal-binding</keyword>
<dbReference type="EMBL" id="CAVNYO010000436">
    <property type="protein sequence ID" value="CAK5279569.1"/>
    <property type="molecule type" value="Genomic_DNA"/>
</dbReference>
<evidence type="ECO:0000313" key="10">
    <source>
        <dbReference type="EMBL" id="CAK5279569.1"/>
    </source>
</evidence>
<evidence type="ECO:0000259" key="7">
    <source>
        <dbReference type="PROSITE" id="PS50102"/>
    </source>
</evidence>
<dbReference type="GO" id="GO:0000398">
    <property type="term" value="P:mRNA splicing, via spliceosome"/>
    <property type="evidence" value="ECO:0007669"/>
    <property type="project" value="TreeGrafter"/>
</dbReference>
<dbReference type="InterPro" id="IPR000467">
    <property type="entry name" value="G_patch_dom"/>
</dbReference>
<evidence type="ECO:0000256" key="6">
    <source>
        <dbReference type="SAM" id="MobiDB-lite"/>
    </source>
</evidence>
<comment type="subcellular location">
    <subcellularLocation>
        <location evidence="1">Nucleus</location>
    </subcellularLocation>
</comment>
<evidence type="ECO:0000256" key="1">
    <source>
        <dbReference type="ARBA" id="ARBA00004123"/>
    </source>
</evidence>
<feature type="region of interest" description="Disordered" evidence="6">
    <location>
        <begin position="662"/>
        <end position="686"/>
    </location>
</feature>
<dbReference type="Pfam" id="PF01585">
    <property type="entry name" value="G-patch"/>
    <property type="match status" value="1"/>
</dbReference>
<proteinExistence type="predicted"/>
<dbReference type="GO" id="GO:0005634">
    <property type="term" value="C:nucleus"/>
    <property type="evidence" value="ECO:0007669"/>
    <property type="project" value="UniProtKB-SubCell"/>
</dbReference>
<dbReference type="AlphaFoldDB" id="A0AAD2HNF1"/>
<dbReference type="InterPro" id="IPR035979">
    <property type="entry name" value="RBD_domain_sf"/>
</dbReference>
<feature type="compositionally biased region" description="Polar residues" evidence="6">
    <location>
        <begin position="624"/>
        <end position="633"/>
    </location>
</feature>
<dbReference type="PANTHER" id="PTHR13948">
    <property type="entry name" value="RNA-BINDING PROTEIN"/>
    <property type="match status" value="1"/>
</dbReference>
<dbReference type="PROSITE" id="PS50157">
    <property type="entry name" value="ZINC_FINGER_C2H2_2"/>
    <property type="match status" value="1"/>
</dbReference>
<gene>
    <name evidence="10" type="ORF">MYCIT1_LOCUS29648</name>
</gene>
<keyword evidence="3" id="KW-0539">Nucleus</keyword>
<evidence type="ECO:0000259" key="9">
    <source>
        <dbReference type="PROSITE" id="PS50174"/>
    </source>
</evidence>
<dbReference type="Gene3D" id="3.30.70.330">
    <property type="match status" value="1"/>
</dbReference>
<dbReference type="GO" id="GO:0003723">
    <property type="term" value="F:RNA binding"/>
    <property type="evidence" value="ECO:0007669"/>
    <property type="project" value="UniProtKB-UniRule"/>
</dbReference>
<evidence type="ECO:0000256" key="4">
    <source>
        <dbReference type="PROSITE-ProRule" id="PRU00042"/>
    </source>
</evidence>
<evidence type="ECO:0000256" key="2">
    <source>
        <dbReference type="ARBA" id="ARBA00022884"/>
    </source>
</evidence>
<evidence type="ECO:0000313" key="11">
    <source>
        <dbReference type="Proteomes" id="UP001295794"/>
    </source>
</evidence>
<dbReference type="InterPro" id="IPR012677">
    <property type="entry name" value="Nucleotide-bd_a/b_plait_sf"/>
</dbReference>
<dbReference type="Proteomes" id="UP001295794">
    <property type="component" value="Unassembled WGS sequence"/>
</dbReference>
<comment type="caution">
    <text evidence="10">The sequence shown here is derived from an EMBL/GenBank/DDBJ whole genome shotgun (WGS) entry which is preliminary data.</text>
</comment>
<dbReference type="SUPFAM" id="SSF54928">
    <property type="entry name" value="RNA-binding domain, RBD"/>
    <property type="match status" value="1"/>
</dbReference>
<name>A0AAD2HNF1_9AGAR</name>
<protein>
    <recommendedName>
        <fullName evidence="12">G-patch domain-containing protein</fullName>
    </recommendedName>
</protein>
<feature type="region of interest" description="Disordered" evidence="6">
    <location>
        <begin position="72"/>
        <end position="95"/>
    </location>
</feature>
<evidence type="ECO:0000256" key="3">
    <source>
        <dbReference type="ARBA" id="ARBA00023242"/>
    </source>
</evidence>
<organism evidence="10 11">
    <name type="scientific">Mycena citricolor</name>
    <dbReference type="NCBI Taxonomy" id="2018698"/>
    <lineage>
        <taxon>Eukaryota</taxon>
        <taxon>Fungi</taxon>
        <taxon>Dikarya</taxon>
        <taxon>Basidiomycota</taxon>
        <taxon>Agaricomycotina</taxon>
        <taxon>Agaricomycetes</taxon>
        <taxon>Agaricomycetidae</taxon>
        <taxon>Agaricales</taxon>
        <taxon>Marasmiineae</taxon>
        <taxon>Mycenaceae</taxon>
        <taxon>Mycena</taxon>
    </lineage>
</organism>
<dbReference type="PROSITE" id="PS50174">
    <property type="entry name" value="G_PATCH"/>
    <property type="match status" value="1"/>
</dbReference>
<accession>A0AAD2HNF1</accession>
<dbReference type="InterPro" id="IPR013087">
    <property type="entry name" value="Znf_C2H2_type"/>
</dbReference>
<feature type="domain" description="G-patch" evidence="9">
    <location>
        <begin position="511"/>
        <end position="557"/>
    </location>
</feature>
<dbReference type="SMART" id="SM00443">
    <property type="entry name" value="G_patch"/>
    <property type="match status" value="1"/>
</dbReference>
<feature type="region of interest" description="Disordered" evidence="6">
    <location>
        <begin position="615"/>
        <end position="638"/>
    </location>
</feature>
<keyword evidence="11" id="KW-1185">Reference proteome</keyword>
<feature type="region of interest" description="Disordered" evidence="6">
    <location>
        <begin position="246"/>
        <end position="280"/>
    </location>
</feature>
<feature type="domain" description="RRM" evidence="7">
    <location>
        <begin position="102"/>
        <end position="195"/>
    </location>
</feature>
<reference evidence="10" key="1">
    <citation type="submission" date="2023-11" db="EMBL/GenBank/DDBJ databases">
        <authorList>
            <person name="De Vega J J."/>
            <person name="De Vega J J."/>
        </authorList>
    </citation>
    <scope>NUCLEOTIDE SEQUENCE</scope>
</reference>
<dbReference type="PANTHER" id="PTHR13948:SF3">
    <property type="entry name" value="FI21118P1"/>
    <property type="match status" value="1"/>
</dbReference>
<evidence type="ECO:0000256" key="5">
    <source>
        <dbReference type="PROSITE-ProRule" id="PRU00176"/>
    </source>
</evidence>
<dbReference type="InterPro" id="IPR000504">
    <property type="entry name" value="RRM_dom"/>
</dbReference>
<evidence type="ECO:0000259" key="8">
    <source>
        <dbReference type="PROSITE" id="PS50157"/>
    </source>
</evidence>
<dbReference type="PROSITE" id="PS50102">
    <property type="entry name" value="RRM"/>
    <property type="match status" value="1"/>
</dbReference>
<feature type="domain" description="C2H2-type" evidence="8">
    <location>
        <begin position="390"/>
        <end position="415"/>
    </location>
</feature>
<dbReference type="GO" id="GO:0008270">
    <property type="term" value="F:zinc ion binding"/>
    <property type="evidence" value="ECO:0007669"/>
    <property type="project" value="UniProtKB-KW"/>
</dbReference>
<sequence length="830" mass="90034">MALTCLATSGASKGFGFAQFPSIEHARSFVGPQFPFIQVPPPQSHGASATAAFHKALETGAPHTGRRVKIDYSQSANPHDKGRNTRSNSNDGTRDIGNSPAAVLLFRGLDPLSGPQAIYQALLSSSGSSIQGAKGMKRILLIKDKVTLGSLGFAFVEFVDASAASIVLSATMSPKIHPNGFRISDRPVSVSFAHPYSFQPIADLMIRDDACISSSVSLGGEEGTLVRYWDESSTIAQLEFEVEVPAPTVAPTKEKKDKKKPKNDADITPRNAPAAPSVLPVSDKPVTLSFGKGLGRAGPVKPAAVTLGFSLDDDDDSPDQEEKDTGFNANKITPLIVNKKTANNINKWNQVQEELSSAVPSSSNLAPVVSPPSESVHAGQEHDFSDMEALACLLCSRQFKAVDQLKRHNKDSELHKARILQLFRLVVIRKNSQDARLCQVARDKLAARQETAQAAETRYRDRASERRILFNQPDHPVLGADAQAAGKKRQVDGPARAPSPPVVAVNPGKDDSNVGNKLLKMMGWSEGMGLGTGGEGRVDPIAAAVYAQGAGLGASKGKDITKITEATTNYAGLVKDSARERFGISGCASRLGSSAILRSLEMTSHPRYTLLSPMSMHQKHHRSPSASHSGEPSQTHHHSLLPTILPTAALVESVAGAAHYSGSQVEALKHRHSSTERRDDHKELKPGHQQVLEDIQALYELHPSAELFARSWHKDAVFEDRYSKCKGIRECSAQWYALASLFSKSETLDSRVMSSTHTPNRLVMSRTQRYKNRITRQTISSVITVDLDESNKIIRMMDQEDGSPLPVRFGVSALRRLNGRLIPIFFSHHK</sequence>
<keyword evidence="4" id="KW-0862">Zinc</keyword>
<keyword evidence="2 5" id="KW-0694">RNA-binding</keyword>
<feature type="region of interest" description="Disordered" evidence="6">
    <location>
        <begin position="483"/>
        <end position="510"/>
    </location>
</feature>
<keyword evidence="4" id="KW-0863">Zinc-finger</keyword>
<feature type="compositionally biased region" description="Basic and acidic residues" evidence="6">
    <location>
        <begin position="673"/>
        <end position="686"/>
    </location>
</feature>